<reference evidence="2" key="1">
    <citation type="submission" date="2018-06" db="EMBL/GenBank/DDBJ databases">
        <authorList>
            <person name="Zhirakovskaya E."/>
        </authorList>
    </citation>
    <scope>NUCLEOTIDE SEQUENCE</scope>
</reference>
<feature type="non-terminal residue" evidence="2">
    <location>
        <position position="49"/>
    </location>
</feature>
<accession>A0A3B1E7Z9</accession>
<proteinExistence type="predicted"/>
<dbReference type="EMBL" id="UOGK01000385">
    <property type="protein sequence ID" value="VAX40387.1"/>
    <property type="molecule type" value="Genomic_DNA"/>
</dbReference>
<evidence type="ECO:0000256" key="1">
    <source>
        <dbReference type="SAM" id="MobiDB-lite"/>
    </source>
</evidence>
<gene>
    <name evidence="2" type="ORF">MNBD_PLANCTO03-499</name>
</gene>
<feature type="compositionally biased region" description="Basic residues" evidence="1">
    <location>
        <begin position="1"/>
        <end position="16"/>
    </location>
</feature>
<feature type="region of interest" description="Disordered" evidence="1">
    <location>
        <begin position="1"/>
        <end position="20"/>
    </location>
</feature>
<protein>
    <submittedName>
        <fullName evidence="2">Uncharacterized protein</fullName>
    </submittedName>
</protein>
<organism evidence="2">
    <name type="scientific">hydrothermal vent metagenome</name>
    <dbReference type="NCBI Taxonomy" id="652676"/>
    <lineage>
        <taxon>unclassified sequences</taxon>
        <taxon>metagenomes</taxon>
        <taxon>ecological metagenomes</taxon>
    </lineage>
</organism>
<dbReference type="AlphaFoldDB" id="A0A3B1E7Z9"/>
<sequence>MQGTRRMRNKKPRLGTRPKLTAQWRGRLARAIPLLFEEGVAAPAAGGGA</sequence>
<evidence type="ECO:0000313" key="2">
    <source>
        <dbReference type="EMBL" id="VAX40387.1"/>
    </source>
</evidence>
<name>A0A3B1E7Z9_9ZZZZ</name>